<proteinExistence type="inferred from homology"/>
<protein>
    <submittedName>
        <fullName evidence="11">Leucine-rich repeat protein</fullName>
    </submittedName>
</protein>
<dbReference type="PANTHER" id="PTHR48063">
    <property type="entry name" value="LRR RECEPTOR-LIKE KINASE"/>
    <property type="match status" value="1"/>
</dbReference>
<accession>A0A699K0I1</accession>
<keyword evidence="4 10" id="KW-0812">Transmembrane</keyword>
<evidence type="ECO:0000256" key="6">
    <source>
        <dbReference type="ARBA" id="ARBA00022737"/>
    </source>
</evidence>
<dbReference type="Pfam" id="PF00560">
    <property type="entry name" value="LRR_1"/>
    <property type="match status" value="3"/>
</dbReference>
<dbReference type="EMBL" id="BKCJ010461451">
    <property type="protein sequence ID" value="GFA64739.1"/>
    <property type="molecule type" value="Genomic_DNA"/>
</dbReference>
<comment type="similarity">
    <text evidence="2">Belongs to the RLP family.</text>
</comment>
<feature type="transmembrane region" description="Helical" evidence="10">
    <location>
        <begin position="177"/>
        <end position="200"/>
    </location>
</feature>
<evidence type="ECO:0000313" key="11">
    <source>
        <dbReference type="EMBL" id="GFA64739.1"/>
    </source>
</evidence>
<evidence type="ECO:0000256" key="9">
    <source>
        <dbReference type="ARBA" id="ARBA00023180"/>
    </source>
</evidence>
<keyword evidence="7 10" id="KW-1133">Transmembrane helix</keyword>
<dbReference type="PANTHER" id="PTHR48063:SF106">
    <property type="entry name" value="LEUCINE-RICH REPEAT DOMAIN, L DOMAIN-LIKE PROTEIN-RELATED"/>
    <property type="match status" value="1"/>
</dbReference>
<evidence type="ECO:0000256" key="5">
    <source>
        <dbReference type="ARBA" id="ARBA00022729"/>
    </source>
</evidence>
<evidence type="ECO:0000256" key="3">
    <source>
        <dbReference type="ARBA" id="ARBA00022614"/>
    </source>
</evidence>
<keyword evidence="5" id="KW-0732">Signal</keyword>
<comment type="subcellular location">
    <subcellularLocation>
        <location evidence="1">Membrane</location>
        <topology evidence="1">Single-pass type I membrane protein</topology>
    </subcellularLocation>
</comment>
<dbReference type="GO" id="GO:0016020">
    <property type="term" value="C:membrane"/>
    <property type="evidence" value="ECO:0007669"/>
    <property type="project" value="UniProtKB-SubCell"/>
</dbReference>
<evidence type="ECO:0000256" key="7">
    <source>
        <dbReference type="ARBA" id="ARBA00022989"/>
    </source>
</evidence>
<keyword evidence="6" id="KW-0677">Repeat</keyword>
<name>A0A699K0I1_TANCI</name>
<comment type="caution">
    <text evidence="11">The sequence shown here is derived from an EMBL/GenBank/DDBJ whole genome shotgun (WGS) entry which is preliminary data.</text>
</comment>
<dbReference type="InterPro" id="IPR046956">
    <property type="entry name" value="RLP23-like"/>
</dbReference>
<dbReference type="PRINTS" id="PR00019">
    <property type="entry name" value="LEURICHRPT"/>
</dbReference>
<dbReference type="SUPFAM" id="SSF52058">
    <property type="entry name" value="L domain-like"/>
    <property type="match status" value="1"/>
</dbReference>
<evidence type="ECO:0000256" key="2">
    <source>
        <dbReference type="ARBA" id="ARBA00009592"/>
    </source>
</evidence>
<dbReference type="FunFam" id="3.80.10.10:FF:000111">
    <property type="entry name" value="LRR receptor-like serine/threonine-protein kinase ERECTA"/>
    <property type="match status" value="1"/>
</dbReference>
<dbReference type="InterPro" id="IPR032675">
    <property type="entry name" value="LRR_dom_sf"/>
</dbReference>
<organism evidence="11">
    <name type="scientific">Tanacetum cinerariifolium</name>
    <name type="common">Dalmatian daisy</name>
    <name type="synonym">Chrysanthemum cinerariifolium</name>
    <dbReference type="NCBI Taxonomy" id="118510"/>
    <lineage>
        <taxon>Eukaryota</taxon>
        <taxon>Viridiplantae</taxon>
        <taxon>Streptophyta</taxon>
        <taxon>Embryophyta</taxon>
        <taxon>Tracheophyta</taxon>
        <taxon>Spermatophyta</taxon>
        <taxon>Magnoliopsida</taxon>
        <taxon>eudicotyledons</taxon>
        <taxon>Gunneridae</taxon>
        <taxon>Pentapetalae</taxon>
        <taxon>asterids</taxon>
        <taxon>campanulids</taxon>
        <taxon>Asterales</taxon>
        <taxon>Asteraceae</taxon>
        <taxon>Asteroideae</taxon>
        <taxon>Anthemideae</taxon>
        <taxon>Anthemidinae</taxon>
        <taxon>Tanacetum</taxon>
    </lineage>
</organism>
<reference evidence="11" key="1">
    <citation type="journal article" date="2019" name="Sci. Rep.">
        <title>Draft genome of Tanacetum cinerariifolium, the natural source of mosquito coil.</title>
        <authorList>
            <person name="Yamashiro T."/>
            <person name="Shiraishi A."/>
            <person name="Satake H."/>
            <person name="Nakayama K."/>
        </authorList>
    </citation>
    <scope>NUCLEOTIDE SEQUENCE</scope>
</reference>
<evidence type="ECO:0000256" key="8">
    <source>
        <dbReference type="ARBA" id="ARBA00023136"/>
    </source>
</evidence>
<keyword evidence="9" id="KW-0325">Glycoprotein</keyword>
<keyword evidence="3" id="KW-0433">Leucine-rich repeat</keyword>
<dbReference type="InterPro" id="IPR001611">
    <property type="entry name" value="Leu-rich_rpt"/>
</dbReference>
<sequence>MITGSSGITTLLEFSPEEYLIQVMKGVSLEYTTTFQLVINMDLSSNKLIGEIPVELMSLLALVGLNLSNNHLIGSIPNSIGNMKALSSLDFSGNQLTGPIPPSNGALSFLSHLNLSHNNLSGQIPTGNQLQTLTDPSIYVGNRDLCGAPLPKNCSNNEDQTTVHKNSNAANHKSNKVWFYMDIMGGFAAGFWGFIGVLLFKKHWRHKLYRFSEKIMDKIYVAVVVRVHKMKRGRESA</sequence>
<evidence type="ECO:0000256" key="4">
    <source>
        <dbReference type="ARBA" id="ARBA00022692"/>
    </source>
</evidence>
<evidence type="ECO:0000256" key="1">
    <source>
        <dbReference type="ARBA" id="ARBA00004479"/>
    </source>
</evidence>
<evidence type="ECO:0000256" key="10">
    <source>
        <dbReference type="SAM" id="Phobius"/>
    </source>
</evidence>
<keyword evidence="8 10" id="KW-0472">Membrane</keyword>
<gene>
    <name evidence="11" type="ORF">Tci_636711</name>
</gene>
<dbReference type="Gene3D" id="3.80.10.10">
    <property type="entry name" value="Ribonuclease Inhibitor"/>
    <property type="match status" value="1"/>
</dbReference>
<dbReference type="AlphaFoldDB" id="A0A699K0I1"/>